<accession>L7J3P5</accession>
<gene>
    <name evidence="1" type="ORF">OOW_P131scaffold01042g2</name>
</gene>
<proteinExistence type="predicted"/>
<evidence type="ECO:0000313" key="1">
    <source>
        <dbReference type="EMBL" id="ELQ62822.1"/>
    </source>
</evidence>
<dbReference type="AlphaFoldDB" id="L7J3P5"/>
<dbReference type="EMBL" id="JH795820">
    <property type="protein sequence ID" value="ELQ62822.1"/>
    <property type="molecule type" value="Genomic_DNA"/>
</dbReference>
<name>L7J3P5_PYRO1</name>
<organism>
    <name type="scientific">Pyricularia oryzae (strain P131)</name>
    <name type="common">Rice blast fungus</name>
    <name type="synonym">Magnaporthe oryzae</name>
    <dbReference type="NCBI Taxonomy" id="1143193"/>
    <lineage>
        <taxon>Eukaryota</taxon>
        <taxon>Fungi</taxon>
        <taxon>Dikarya</taxon>
        <taxon>Ascomycota</taxon>
        <taxon>Pezizomycotina</taxon>
        <taxon>Sordariomycetes</taxon>
        <taxon>Sordariomycetidae</taxon>
        <taxon>Magnaporthales</taxon>
        <taxon>Pyriculariaceae</taxon>
        <taxon>Pyricularia</taxon>
    </lineage>
</organism>
<protein>
    <submittedName>
        <fullName evidence="1">Uncharacterized protein</fullName>
    </submittedName>
</protein>
<reference evidence="1" key="1">
    <citation type="journal article" date="2012" name="PLoS Genet.">
        <title>Comparative analysis of the genomes of two field isolates of the rice blast fungus Magnaporthe oryzae.</title>
        <authorList>
            <person name="Xue M."/>
            <person name="Yang J."/>
            <person name="Li Z."/>
            <person name="Hu S."/>
            <person name="Yao N."/>
            <person name="Dean R.A."/>
            <person name="Zhao W."/>
            <person name="Shen M."/>
            <person name="Zhang H."/>
            <person name="Li C."/>
            <person name="Liu L."/>
            <person name="Cao L."/>
            <person name="Xu X."/>
            <person name="Xing Y."/>
            <person name="Hsiang T."/>
            <person name="Zhang Z."/>
            <person name="Xu J.R."/>
            <person name="Peng Y.L."/>
        </authorList>
    </citation>
    <scope>NUCLEOTIDE SEQUENCE [LARGE SCALE GENOMIC DNA]</scope>
    <source>
        <strain evidence="1">P131</strain>
    </source>
</reference>
<sequence>MLGVLRKRRKLCNPKDCRARSNGNFSNKQTGSFLSTSRFYRLGPHMPAVILAGVAIKGSGCCGSRGFDMTQLAKSDGAPWDMTSPREATRLDGLFVVQSARLLGIEAPAAPSPLWPVRACAGIWLSTLARASDEDAPAADDERLSFSLSRDLGARLDGRRESTLGAGVVVAAAAINAEIRGSVYSALIFSSSVLSICPRLVAFMVKVLELKEELRRFYCLWL</sequence>